<organism evidence="2 3">
    <name type="scientific">Lentzea rhizosphaerae</name>
    <dbReference type="NCBI Taxonomy" id="2041025"/>
    <lineage>
        <taxon>Bacteria</taxon>
        <taxon>Bacillati</taxon>
        <taxon>Actinomycetota</taxon>
        <taxon>Actinomycetes</taxon>
        <taxon>Pseudonocardiales</taxon>
        <taxon>Pseudonocardiaceae</taxon>
        <taxon>Lentzea</taxon>
    </lineage>
</organism>
<keyword evidence="1" id="KW-0812">Transmembrane</keyword>
<feature type="transmembrane region" description="Helical" evidence="1">
    <location>
        <begin position="191"/>
        <end position="208"/>
    </location>
</feature>
<accession>A0ABV8BWZ9</accession>
<dbReference type="RefSeq" id="WP_382374921.1">
    <property type="nucleotide sequence ID" value="NZ_JBHRZI010000015.1"/>
</dbReference>
<reference evidence="3" key="1">
    <citation type="journal article" date="2019" name="Int. J. Syst. Evol. Microbiol.">
        <title>The Global Catalogue of Microorganisms (GCM) 10K type strain sequencing project: providing services to taxonomists for standard genome sequencing and annotation.</title>
        <authorList>
            <consortium name="The Broad Institute Genomics Platform"/>
            <consortium name="The Broad Institute Genome Sequencing Center for Infectious Disease"/>
            <person name="Wu L."/>
            <person name="Ma J."/>
        </authorList>
    </citation>
    <scope>NUCLEOTIDE SEQUENCE [LARGE SCALE GENOMIC DNA]</scope>
    <source>
        <strain evidence="3">CGMCC 4.7405</strain>
    </source>
</reference>
<comment type="caution">
    <text evidence="2">The sequence shown here is derived from an EMBL/GenBank/DDBJ whole genome shotgun (WGS) entry which is preliminary data.</text>
</comment>
<dbReference type="EMBL" id="JBHRZI010000015">
    <property type="protein sequence ID" value="MFC3893967.1"/>
    <property type="molecule type" value="Genomic_DNA"/>
</dbReference>
<feature type="transmembrane region" description="Helical" evidence="1">
    <location>
        <begin position="111"/>
        <end position="128"/>
    </location>
</feature>
<proteinExistence type="predicted"/>
<evidence type="ECO:0000313" key="3">
    <source>
        <dbReference type="Proteomes" id="UP001595690"/>
    </source>
</evidence>
<dbReference type="Proteomes" id="UP001595690">
    <property type="component" value="Unassembled WGS sequence"/>
</dbReference>
<feature type="transmembrane region" description="Helical" evidence="1">
    <location>
        <begin position="158"/>
        <end position="179"/>
    </location>
</feature>
<feature type="transmembrane region" description="Helical" evidence="1">
    <location>
        <begin position="263"/>
        <end position="283"/>
    </location>
</feature>
<name>A0ABV8BWZ9_9PSEU</name>
<gene>
    <name evidence="2" type="ORF">ACFOWZ_21020</name>
</gene>
<feature type="transmembrane region" description="Helical" evidence="1">
    <location>
        <begin position="78"/>
        <end position="99"/>
    </location>
</feature>
<sequence length="294" mass="31872">MSNLERRYRLLLKVLPRWYREDREEEMVGLFLADRTDELDLEHSWPGWGETGAMLALAIRTRFAASGAPSNAVRLGEVARWLGVLGLLLGLKNVVHVVYGEIMFGTGEAPQWTAVLANFSPVVVIALLMRGHRTWAKVVAGAALVPWVVNAVTDPGPAGAASVLWQLPTLMAFVALCLGFHREAPMPSRSVLWWCGGAVLVGAAELLVWGFNPVVLPVVVLAVRVYAYVSSAPALGRALSIFALSFLPDVVVTGVRGPAELRVVFVVAAALWLVSAAAPVGRVTRERVLRSRRP</sequence>
<keyword evidence="1" id="KW-1133">Transmembrane helix</keyword>
<keyword evidence="1" id="KW-0472">Membrane</keyword>
<protein>
    <submittedName>
        <fullName evidence="2">Uncharacterized protein</fullName>
    </submittedName>
</protein>
<keyword evidence="3" id="KW-1185">Reference proteome</keyword>
<evidence type="ECO:0000313" key="2">
    <source>
        <dbReference type="EMBL" id="MFC3893967.1"/>
    </source>
</evidence>
<evidence type="ECO:0000256" key="1">
    <source>
        <dbReference type="SAM" id="Phobius"/>
    </source>
</evidence>